<dbReference type="EMBL" id="PP816688">
    <property type="protein sequence ID" value="XCH55934.1"/>
    <property type="molecule type" value="Genomic_DNA"/>
</dbReference>
<reference evidence="7" key="1">
    <citation type="submission" date="2024-05" db="EMBL/GenBank/DDBJ databases">
        <authorList>
            <person name="Laubscher F."/>
            <person name="Chudzinski V."/>
            <person name="Cordey S."/>
            <person name="Hosszu-Fellous K."/>
            <person name="Kaiser L."/>
        </authorList>
    </citation>
    <scope>NUCLEOTIDE SEQUENCE</scope>
    <source>
        <strain evidence="7">GE-0974-24-031</strain>
    </source>
</reference>
<evidence type="ECO:0000256" key="2">
    <source>
        <dbReference type="ARBA" id="ARBA00006131"/>
    </source>
</evidence>
<dbReference type="InterPro" id="IPR004219">
    <property type="entry name" value="TTvirus_Unk"/>
</dbReference>
<protein>
    <recommendedName>
        <fullName evidence="6">Capsid protein</fullName>
    </recommendedName>
</protein>
<evidence type="ECO:0000256" key="6">
    <source>
        <dbReference type="RuleBase" id="RU361230"/>
    </source>
</evidence>
<dbReference type="GO" id="GO:0039615">
    <property type="term" value="C:T=1 icosahedral viral capsid"/>
    <property type="evidence" value="ECO:0007669"/>
    <property type="project" value="UniProtKB-UniRule"/>
</dbReference>
<dbReference type="Pfam" id="PF02956">
    <property type="entry name" value="TT_ORF1"/>
    <property type="match status" value="1"/>
</dbReference>
<proteinExistence type="inferred from homology"/>
<organism evidence="7">
    <name type="scientific">Betatorquevirus homini20</name>
    <dbReference type="NCBI Taxonomy" id="3052007"/>
    <lineage>
        <taxon>Viruses</taxon>
        <taxon>Monodnaviria</taxon>
        <taxon>Shotokuvirae</taxon>
        <taxon>Commensaviricota</taxon>
        <taxon>Cardeaviricetes</taxon>
        <taxon>Sanitavirales</taxon>
        <taxon>Anelloviridae</taxon>
        <taxon>Betatorquevirus</taxon>
    </lineage>
</organism>
<evidence type="ECO:0000256" key="4">
    <source>
        <dbReference type="ARBA" id="ARBA00022561"/>
    </source>
</evidence>
<name>A0AAU8H4U1_9VIRU</name>
<comment type="subcellular location">
    <subcellularLocation>
        <location evidence="1 6">Virion</location>
    </subcellularLocation>
</comment>
<evidence type="ECO:0000256" key="5">
    <source>
        <dbReference type="ARBA" id="ARBA00022844"/>
    </source>
</evidence>
<keyword evidence="3 6" id="KW-1140">T=1 icosahedral capsid protein</keyword>
<evidence type="ECO:0000256" key="3">
    <source>
        <dbReference type="ARBA" id="ARBA00022431"/>
    </source>
</evidence>
<comment type="function">
    <text evidence="6">Self-assembles to form an icosahedral capsid.</text>
</comment>
<evidence type="ECO:0000313" key="7">
    <source>
        <dbReference type="EMBL" id="XCH55934.1"/>
    </source>
</evidence>
<keyword evidence="4 6" id="KW-0167">Capsid protein</keyword>
<comment type="similarity">
    <text evidence="2 6">Belongs to the anelloviridae capsid protein family.</text>
</comment>
<evidence type="ECO:0000256" key="1">
    <source>
        <dbReference type="ARBA" id="ARBA00004328"/>
    </source>
</evidence>
<accession>A0AAU8H4U1</accession>
<keyword evidence="5 6" id="KW-0946">Virion</keyword>
<sequence>MPYYYRNWRRPWTRRWRRRTWRRRIRGPFRRTKRRRYHRVRKKLKTIRLKEWQPSHIKKICVKGLYCIWQANHTQINKNWAQYEASVPREGIPLGGGYSLLRFNLQTLFEQHELVKNVWTKSNKYFPLYRYTGCTIKVYRPEEVDCLVKFQTCYPMSASSFLYMGCQPSIMSMSKGCKRIRSLKNAPNSRPYKKFRLPPPQQMTNKWLFQSQHSKTGLLLIQSAASSFTQFFLSRESESQVINLKTLNTKIFTNLNFKNLPTYGYIPKENFALYASNGNDKVGDLHWLGNTIEYQEGKKFKDIKGNDFKDAIKKYMQDRANWGNPFHHTILSKSWKIWFGPQNPLQLFAAASTTPPTITMETSISQTQLKEVTQELIFDCRYNPNTDKGYDSMVYLKSNWKDSETLEPPQDKDLITAGFPAWLSAWGFLDYHTKLGKVTEISTKYIAVHKSNYIQPKLEYYIFVDKDFVEGNSEYYTGRTGWENLNWYPMTLHQDRSFETLAQSGPGTPKLGKNKSAECHIEYQFYFKVGGCAAPLEKVTDPTTQPYYPTPNNILDTNSLQNPEEPCESFLYQFDWRRNQITETAAKRILKDYSIEKYLFTDGTTTTTAADVPTHKTQEKELLSSEEEETQTETLFEQLQLQRNKQKQLRHRIKQLLAQLQNIQ</sequence>